<sequence>MLFLVFYDQTFLKKGIGQLRDFVNRNRNNLTVLDEKEWSVIIKKAFLECLETEIKAKANKSSGTLKSEFAVPCKEILTTLIEYSKSDNPEDDNSDNDKTYLLNAKVIKDIIQFILTNINFNDNNNNDDSNRSFCFSAVSCDILKSILGVRKYSSKITSGLFDELLQSFGDLIIDGKLSMVDANHYASCVEMIILEYPREFSESQKKVMLALFEDYFLGKSKNCVYDKVQLHLITALNYITTILSFDDIDTFRKLANTICSKLLVLFSTTHNNEYLKFESDKVLFV</sequence>
<dbReference type="InParanoid" id="D2V0W6"/>
<organism evidence="2">
    <name type="scientific">Naegleria gruberi</name>
    <name type="common">Amoeba</name>
    <dbReference type="NCBI Taxonomy" id="5762"/>
    <lineage>
        <taxon>Eukaryota</taxon>
        <taxon>Discoba</taxon>
        <taxon>Heterolobosea</taxon>
        <taxon>Tetramitia</taxon>
        <taxon>Eutetramitia</taxon>
        <taxon>Vahlkampfiidae</taxon>
        <taxon>Naegleria</taxon>
    </lineage>
</organism>
<proteinExistence type="predicted"/>
<dbReference type="VEuPathDB" id="AmoebaDB:NAEGRDRAFT_62440"/>
<dbReference type="EMBL" id="GG738847">
    <property type="protein sequence ID" value="EFC49585.1"/>
    <property type="molecule type" value="Genomic_DNA"/>
</dbReference>
<name>D2V0W6_NAEGR</name>
<keyword evidence="2" id="KW-1185">Reference proteome</keyword>
<dbReference type="Proteomes" id="UP000006671">
    <property type="component" value="Unassembled WGS sequence"/>
</dbReference>
<accession>D2V0W6</accession>
<dbReference type="InterPro" id="IPR016024">
    <property type="entry name" value="ARM-type_fold"/>
</dbReference>
<reference evidence="1 2" key="1">
    <citation type="journal article" date="2010" name="Cell">
        <title>The genome of Naegleria gruberi illuminates early eukaryotic versatility.</title>
        <authorList>
            <person name="Fritz-Laylin L.K."/>
            <person name="Prochnik S.E."/>
            <person name="Ginger M.L."/>
            <person name="Dacks J.B."/>
            <person name="Carpenter M.L."/>
            <person name="Field M.C."/>
            <person name="Kuo A."/>
            <person name="Paredez A."/>
            <person name="Chapman J."/>
            <person name="Pham J."/>
            <person name="Shu S."/>
            <person name="Neupane R."/>
            <person name="Cipriano M."/>
            <person name="Mancuso J."/>
            <person name="Tu H."/>
            <person name="Salamov A."/>
            <person name="Lindquist E."/>
            <person name="Shapiro H."/>
            <person name="Lucas S."/>
            <person name="Grigoriev I.V."/>
            <person name="Cande W.Z."/>
            <person name="Fulton C."/>
            <person name="Rokhsar D.S."/>
            <person name="Dawson S.C."/>
        </authorList>
    </citation>
    <scope>NUCLEOTIDE SEQUENCE [LARGE SCALE GENOMIC DNA]</scope>
    <source>
        <strain evidence="1 2">NEG-M</strain>
    </source>
</reference>
<protein>
    <submittedName>
        <fullName evidence="1">Predicted protein</fullName>
    </submittedName>
</protein>
<evidence type="ECO:0000313" key="1">
    <source>
        <dbReference type="EMBL" id="EFC49585.1"/>
    </source>
</evidence>
<evidence type="ECO:0000313" key="2">
    <source>
        <dbReference type="Proteomes" id="UP000006671"/>
    </source>
</evidence>
<dbReference type="KEGG" id="ngr:NAEGRDRAFT_62440"/>
<dbReference type="RefSeq" id="XP_002682329.1">
    <property type="nucleotide sequence ID" value="XM_002682283.1"/>
</dbReference>
<dbReference type="SUPFAM" id="SSF48371">
    <property type="entry name" value="ARM repeat"/>
    <property type="match status" value="1"/>
</dbReference>
<dbReference type="AlphaFoldDB" id="D2V0W6"/>
<gene>
    <name evidence="1" type="ORF">NAEGRDRAFT_62440</name>
</gene>
<dbReference type="GeneID" id="8855469"/>